<evidence type="ECO:0000313" key="1">
    <source>
        <dbReference type="EMBL" id="CAH0726340.1"/>
    </source>
</evidence>
<accession>A0A8J9VSH8</accession>
<gene>
    <name evidence="1" type="ORF">BINO364_LOCUS11807</name>
</gene>
<dbReference type="OrthoDB" id="10484388at2759"/>
<sequence>MPETRQIDTPSQADARRCFLIFPAKSTEHVTQLVAVLKGEEYINRQRADGCRTPQVVFPSGFERIHGSSTDYSWNSQLLPQGDADSGLLPGIDRRVTAADVTGARGYDIVIDCSDSI</sequence>
<organism evidence="1 2">
    <name type="scientific">Brenthis ino</name>
    <name type="common">lesser marbled fritillary</name>
    <dbReference type="NCBI Taxonomy" id="405034"/>
    <lineage>
        <taxon>Eukaryota</taxon>
        <taxon>Metazoa</taxon>
        <taxon>Ecdysozoa</taxon>
        <taxon>Arthropoda</taxon>
        <taxon>Hexapoda</taxon>
        <taxon>Insecta</taxon>
        <taxon>Pterygota</taxon>
        <taxon>Neoptera</taxon>
        <taxon>Endopterygota</taxon>
        <taxon>Lepidoptera</taxon>
        <taxon>Glossata</taxon>
        <taxon>Ditrysia</taxon>
        <taxon>Papilionoidea</taxon>
        <taxon>Nymphalidae</taxon>
        <taxon>Heliconiinae</taxon>
        <taxon>Argynnini</taxon>
        <taxon>Brenthis</taxon>
    </lineage>
</organism>
<feature type="non-terminal residue" evidence="1">
    <location>
        <position position="117"/>
    </location>
</feature>
<keyword evidence="2" id="KW-1185">Reference proteome</keyword>
<dbReference type="EMBL" id="OV170226">
    <property type="protein sequence ID" value="CAH0726340.1"/>
    <property type="molecule type" value="Genomic_DNA"/>
</dbReference>
<protein>
    <submittedName>
        <fullName evidence="1">Uncharacterized protein</fullName>
    </submittedName>
</protein>
<dbReference type="Proteomes" id="UP000838878">
    <property type="component" value="Chromosome 6"/>
</dbReference>
<reference evidence="1" key="1">
    <citation type="submission" date="2021-12" db="EMBL/GenBank/DDBJ databases">
        <authorList>
            <person name="Martin H S."/>
        </authorList>
    </citation>
    <scope>NUCLEOTIDE SEQUENCE</scope>
</reference>
<name>A0A8J9VSH8_9NEOP</name>
<proteinExistence type="predicted"/>
<dbReference type="AlphaFoldDB" id="A0A8J9VSH8"/>
<evidence type="ECO:0000313" key="2">
    <source>
        <dbReference type="Proteomes" id="UP000838878"/>
    </source>
</evidence>